<gene>
    <name evidence="5" type="ORF">EUGRSUZ_I01673</name>
</gene>
<dbReference type="InParanoid" id="A0A059APV4"/>
<dbReference type="InterPro" id="IPR039271">
    <property type="entry name" value="Kiwellin-like"/>
</dbReference>
<evidence type="ECO:0000256" key="4">
    <source>
        <dbReference type="SAM" id="SignalP"/>
    </source>
</evidence>
<dbReference type="PANTHER" id="PTHR33191:SF58">
    <property type="entry name" value="RIPENING-RELATED PROTEIN 1"/>
    <property type="match status" value="1"/>
</dbReference>
<dbReference type="AlphaFoldDB" id="A0A059APV4"/>
<feature type="chain" id="PRO_5001567503" description="Ripening-related protein 1" evidence="4">
    <location>
        <begin position="19"/>
        <end position="171"/>
    </location>
</feature>
<dbReference type="PANTHER" id="PTHR33191">
    <property type="entry name" value="RIPENING-RELATED PROTEIN 2-RELATED"/>
    <property type="match status" value="1"/>
</dbReference>
<protein>
    <recommendedName>
        <fullName evidence="6">Ripening-related protein 1</fullName>
    </recommendedName>
</protein>
<evidence type="ECO:0008006" key="6">
    <source>
        <dbReference type="Google" id="ProtNLM"/>
    </source>
</evidence>
<proteinExistence type="predicted"/>
<dbReference type="Pfam" id="PF24300">
    <property type="entry name" value="KWL1"/>
    <property type="match status" value="2"/>
</dbReference>
<dbReference type="EMBL" id="KK198761">
    <property type="protein sequence ID" value="KCW55868.1"/>
    <property type="molecule type" value="Genomic_DNA"/>
</dbReference>
<evidence type="ECO:0000256" key="2">
    <source>
        <dbReference type="ARBA" id="ARBA00022525"/>
    </source>
</evidence>
<evidence type="ECO:0000313" key="5">
    <source>
        <dbReference type="EMBL" id="KCW55868.1"/>
    </source>
</evidence>
<dbReference type="STRING" id="71139.A0A059APV4"/>
<evidence type="ECO:0000256" key="3">
    <source>
        <dbReference type="ARBA" id="ARBA00022729"/>
    </source>
</evidence>
<name>A0A059APV4_EUCGR</name>
<keyword evidence="2" id="KW-0964">Secreted</keyword>
<dbReference type="Gramene" id="KCW55868">
    <property type="protein sequence ID" value="KCW55868"/>
    <property type="gene ID" value="EUGRSUZ_I01673"/>
</dbReference>
<dbReference type="GO" id="GO:0005576">
    <property type="term" value="C:extracellular region"/>
    <property type="evidence" value="ECO:0007669"/>
    <property type="project" value="UniProtKB-SubCell"/>
</dbReference>
<feature type="signal peptide" evidence="4">
    <location>
        <begin position="1"/>
        <end position="18"/>
    </location>
</feature>
<dbReference type="CDD" id="cd22270">
    <property type="entry name" value="DPBB_kiwellin-like"/>
    <property type="match status" value="1"/>
</dbReference>
<sequence>MNSFSLMFLSSLLPVLLATSCADVQAQSCRPSGRIRGKNPPPGQCNTGDDSDCCKDGQMYPVNGCSPPVSGHTRAHLTLNSFEEGRDGGGLSECLGNITIYSNGRCVEAMVVDECDSTMGCDEEHDYQPLCDYDMVDASRAVLEALGVPKDSWDWVDITWSNTHFGLPTLI</sequence>
<comment type="subcellular location">
    <subcellularLocation>
        <location evidence="1">Secreted</location>
    </subcellularLocation>
</comment>
<evidence type="ECO:0000256" key="1">
    <source>
        <dbReference type="ARBA" id="ARBA00004613"/>
    </source>
</evidence>
<keyword evidence="3 4" id="KW-0732">Signal</keyword>
<reference evidence="5" key="1">
    <citation type="submission" date="2013-07" db="EMBL/GenBank/DDBJ databases">
        <title>The genome of Eucalyptus grandis.</title>
        <authorList>
            <person name="Schmutz J."/>
            <person name="Hayes R."/>
            <person name="Myburg A."/>
            <person name="Tuskan G."/>
            <person name="Grattapaglia D."/>
            <person name="Rokhsar D.S."/>
        </authorList>
    </citation>
    <scope>NUCLEOTIDE SEQUENCE</scope>
    <source>
        <tissue evidence="5">Leaf extractions</tissue>
    </source>
</reference>
<accession>A0A059APV4</accession>
<organism evidence="5">
    <name type="scientific">Eucalyptus grandis</name>
    <name type="common">Flooded gum</name>
    <dbReference type="NCBI Taxonomy" id="71139"/>
    <lineage>
        <taxon>Eukaryota</taxon>
        <taxon>Viridiplantae</taxon>
        <taxon>Streptophyta</taxon>
        <taxon>Embryophyta</taxon>
        <taxon>Tracheophyta</taxon>
        <taxon>Spermatophyta</taxon>
        <taxon>Magnoliopsida</taxon>
        <taxon>eudicotyledons</taxon>
        <taxon>Gunneridae</taxon>
        <taxon>Pentapetalae</taxon>
        <taxon>rosids</taxon>
        <taxon>malvids</taxon>
        <taxon>Myrtales</taxon>
        <taxon>Myrtaceae</taxon>
        <taxon>Myrtoideae</taxon>
        <taxon>Eucalypteae</taxon>
        <taxon>Eucalyptus</taxon>
    </lineage>
</organism>
<dbReference type="OMA" id="TICLVAE"/>